<keyword evidence="2" id="KW-0472">Membrane</keyword>
<gene>
    <name evidence="4" type="ORF">SAMN05192549_107280</name>
</gene>
<evidence type="ECO:0000313" key="4">
    <source>
        <dbReference type="EMBL" id="SHN32376.1"/>
    </source>
</evidence>
<dbReference type="AlphaFoldDB" id="A0A1M7QM99"/>
<sequence>MPHFRKEASEARRHQVEIFGDVILASTMQHKLFAVIGSLLGVALALLLIFGHYSRRITVVGQLLPEQGVIRLYAQNGGVVRAVPAVEGQAVAAGTVLLQVANPHYDRLGGDTDNGMQQTVAARRGAVAEELHATPALQRHEAAVLRSREASLAGTEASLTQQVGIATERRRLAEEELAKFAQLKATGYLSSAQYDAKRRELLDQQIALAALQKQWQEARDERATLQRQLAALPLQQANARSALYRTLQETEHELLETAARREFSVVAPVDGKVTALTAKPGSLIAPGQVLGTLVPAGAELEAILYVPSHGIGFIERGARVSLRYRAYPYQKYGQATGTVTDISAASLRPDELDNGVRISELSPDLGNVPVYRIRVRLTDQQVSANGKRFDLLPGALLDADIVLDRKALYQWILDPLDQFSASLKL</sequence>
<evidence type="ECO:0000256" key="1">
    <source>
        <dbReference type="SAM" id="Coils"/>
    </source>
</evidence>
<protein>
    <submittedName>
        <fullName evidence="4">Membrane fusion protein</fullName>
    </submittedName>
</protein>
<dbReference type="PANTHER" id="PTHR30386:SF28">
    <property type="entry name" value="EXPORTED PROTEIN"/>
    <property type="match status" value="1"/>
</dbReference>
<dbReference type="InterPro" id="IPR058982">
    <property type="entry name" value="Beta-barrel_AprE"/>
</dbReference>
<keyword evidence="2" id="KW-1133">Transmembrane helix</keyword>
<evidence type="ECO:0000259" key="3">
    <source>
        <dbReference type="Pfam" id="PF26002"/>
    </source>
</evidence>
<feature type="domain" description="AprE-like beta-barrel" evidence="3">
    <location>
        <begin position="304"/>
        <end position="402"/>
    </location>
</feature>
<dbReference type="STRING" id="551987.SAMN05192549_107280"/>
<name>A0A1M7QM99_9BURK</name>
<dbReference type="Proteomes" id="UP000184339">
    <property type="component" value="Unassembled WGS sequence"/>
</dbReference>
<dbReference type="RefSeq" id="WP_072786605.1">
    <property type="nucleotide sequence ID" value="NZ_FRCX01000007.1"/>
</dbReference>
<dbReference type="Gene3D" id="2.40.50.100">
    <property type="match status" value="1"/>
</dbReference>
<feature type="transmembrane region" description="Helical" evidence="2">
    <location>
        <begin position="32"/>
        <end position="53"/>
    </location>
</feature>
<reference evidence="5" key="1">
    <citation type="submission" date="2016-11" db="EMBL/GenBank/DDBJ databases">
        <authorList>
            <person name="Varghese N."/>
            <person name="Submissions S."/>
        </authorList>
    </citation>
    <scope>NUCLEOTIDE SEQUENCE [LARGE SCALE GENOMIC DNA]</scope>
    <source>
        <strain evidence="5">Sac-22</strain>
    </source>
</reference>
<dbReference type="PRINTS" id="PR01490">
    <property type="entry name" value="RTXTOXIND"/>
</dbReference>
<keyword evidence="1" id="KW-0175">Coiled coil</keyword>
<accession>A0A1M7QM99</accession>
<keyword evidence="2" id="KW-0812">Transmembrane</keyword>
<organism evidence="4 5">
    <name type="scientific">Duganella sacchari</name>
    <dbReference type="NCBI Taxonomy" id="551987"/>
    <lineage>
        <taxon>Bacteria</taxon>
        <taxon>Pseudomonadati</taxon>
        <taxon>Pseudomonadota</taxon>
        <taxon>Betaproteobacteria</taxon>
        <taxon>Burkholderiales</taxon>
        <taxon>Oxalobacteraceae</taxon>
        <taxon>Telluria group</taxon>
        <taxon>Duganella</taxon>
    </lineage>
</organism>
<evidence type="ECO:0000313" key="5">
    <source>
        <dbReference type="Proteomes" id="UP000184339"/>
    </source>
</evidence>
<dbReference type="InterPro" id="IPR050739">
    <property type="entry name" value="MFP"/>
</dbReference>
<feature type="coiled-coil region" evidence="1">
    <location>
        <begin position="194"/>
        <end position="228"/>
    </location>
</feature>
<dbReference type="EMBL" id="FRCX01000007">
    <property type="protein sequence ID" value="SHN32376.1"/>
    <property type="molecule type" value="Genomic_DNA"/>
</dbReference>
<dbReference type="Pfam" id="PF26002">
    <property type="entry name" value="Beta-barrel_AprE"/>
    <property type="match status" value="1"/>
</dbReference>
<proteinExistence type="predicted"/>
<evidence type="ECO:0000256" key="2">
    <source>
        <dbReference type="SAM" id="Phobius"/>
    </source>
</evidence>
<dbReference type="PANTHER" id="PTHR30386">
    <property type="entry name" value="MEMBRANE FUSION SUBUNIT OF EMRAB-TOLC MULTIDRUG EFFLUX PUMP"/>
    <property type="match status" value="1"/>
</dbReference>
<keyword evidence="5" id="KW-1185">Reference proteome</keyword>